<keyword evidence="1" id="KW-0175">Coiled coil</keyword>
<feature type="coiled-coil region" evidence="1">
    <location>
        <begin position="250"/>
        <end position="283"/>
    </location>
</feature>
<proteinExistence type="predicted"/>
<evidence type="ECO:0000313" key="4">
    <source>
        <dbReference type="Proteomes" id="UP000006854"/>
    </source>
</evidence>
<feature type="compositionally biased region" description="Basic and acidic residues" evidence="2">
    <location>
        <begin position="566"/>
        <end position="606"/>
    </location>
</feature>
<feature type="region of interest" description="Disordered" evidence="2">
    <location>
        <begin position="467"/>
        <end position="490"/>
    </location>
</feature>
<accession>F2R8I0</accession>
<feature type="region of interest" description="Disordered" evidence="2">
    <location>
        <begin position="938"/>
        <end position="1055"/>
    </location>
</feature>
<feature type="compositionally biased region" description="Basic and acidic residues" evidence="2">
    <location>
        <begin position="479"/>
        <end position="489"/>
    </location>
</feature>
<feature type="compositionally biased region" description="Basic and acidic residues" evidence="2">
    <location>
        <begin position="996"/>
        <end position="1007"/>
    </location>
</feature>
<feature type="compositionally biased region" description="Basic and acidic residues" evidence="2">
    <location>
        <begin position="1015"/>
        <end position="1047"/>
    </location>
</feature>
<feature type="compositionally biased region" description="Low complexity" evidence="2">
    <location>
        <begin position="638"/>
        <end position="650"/>
    </location>
</feature>
<gene>
    <name evidence="3" type="ordered locus">SVEN_0611</name>
</gene>
<dbReference type="HOGENOM" id="CLU_262272_0_0_11"/>
<name>F2R8I0_STRVP</name>
<evidence type="ECO:0000313" key="3">
    <source>
        <dbReference type="EMBL" id="CCA53898.1"/>
    </source>
</evidence>
<protein>
    <submittedName>
        <fullName evidence="3">Uncharacterized protein</fullName>
    </submittedName>
</protein>
<dbReference type="KEGG" id="sve:SVEN_0611"/>
<dbReference type="eggNOG" id="COG3209">
    <property type="taxonomic scope" value="Bacteria"/>
</dbReference>
<dbReference type="PATRIC" id="fig|953739.5.peg.1674"/>
<dbReference type="OrthoDB" id="582519at2"/>
<reference evidence="3 4" key="1">
    <citation type="journal article" date="2011" name="BMC Genomics">
        <title>Genome-wide analysis of the role of GlnR in Streptomyces venezuelae provides new insights into global nitrogen regulation in actinomycetes.</title>
        <authorList>
            <person name="Pullan S.T."/>
            <person name="Bibb M.J."/>
            <person name="Merrick M."/>
        </authorList>
    </citation>
    <scope>NUCLEOTIDE SEQUENCE [LARGE SCALE GENOMIC DNA]</scope>
    <source>
        <strain evidence="3">ATCC 10712</strain>
    </source>
</reference>
<sequence length="1329" mass="137555">MINRFRPRAGQRTTRDRVPRVVGKVVSATLAVALLGGMTTQAAAEERTPRKQPDMAQLLSALGGPQPGAPRRAPTRLEAMSAASDRQLVEDFAEFDEEEEVRAAARAALESTDPNAIRNFLEHGEAEARQRAKDKQGATDVANRQKIELLRGTGGPYFNAEVERVLKGTARDRADFLAFGADIARQRDAATEQNEKERAAENRKRVEMLVAVGGPAVKAAAQQALAAGDDKTLAEFLAHGYLVAARKDSADQAAHEKAQQEALAEAARLRKLAENTARAAEARTKLIAAHGSAVKGLMEASNAMSAAAAQSRLADRMLAADKAGKRVSDYGPVKAEIARQVGNARGAAQAAQVAAGLAKVQADVLVETGLTHGVQWSAVATGIAAAADSAVKAAETAQHAVDATAADAAGLHAQNQAELHARQAATWRANAEQHAAAAARLAAAAAQQARIATDAAAKSRQARLDAEQAEKQAWAHAQKTRDARIEAQRQAKVASEQRAIAAKERELAAAARARAEQERDRAAAARARAEAEQREASARRADATAAAATAAQKRAAAQTQEGIASRADENARGEESKARTARDKAAEAERLHRAEDSRARATEAHAAKVQGTEYAEEARKAATEARSAAGEARKAADQARTAADAASGAATRSRQAAIEAAGAASRARAAASEATAHAARADAAANKAEAAAFAANAAANRAESEAALTRAAADRAGAKASEATAQEARAGVAAHEASRLAGLAAMEANQSLQAANRTREEADGAVREAAMARVQSGIAVQAATSARGTAAGIADPANTALLITAPFVGSDVSADFAAEVAKAALELGQSEVTKAEARAAESVRAAEAAEAAARKANAQVAPAFTAAAAAARSSADAARSSASAMKSAAAAAEDGAKARAAAARAHQADVQAQGDAKVARQAATEAFADAVAARDAATRAEGEAERARGAATEAENHAAAADSAAALAEKEASTAQAAATRAEKDATDAAKLATSAEDHAKSAEEAARNAGTYAREADEAARRAEEYQREQERKERAEAAKNKEKSEGGPLDPEEGERLALEAAGITPEQYEAARKLAEMGILDYLMENGAEILVELAAEDIMACIDDPDLVTCIWAIVQNFPVLKAVKIASKLPRIAKAIWGIKEFLDKSAKAKKVIDKADEIIEATYKKLPACLKDKKKSAPVARGAAFASFSGTGANRAFATAAGGGHDSGGIGLRREEYIAKLVGGTVAKDDKGQDIKIVMPNVGSSGLDVIGPNGEYIYVGGGAKAKDPSKFGKALKINKYAADEAGVKAIYYLADNTPESAIKQAKKVFGDENVHIFTLPSCD</sequence>
<feature type="compositionally biased region" description="Basic and acidic residues" evidence="2">
    <location>
        <begin position="938"/>
        <end position="948"/>
    </location>
</feature>
<keyword evidence="4" id="KW-1185">Reference proteome</keyword>
<evidence type="ECO:0000256" key="1">
    <source>
        <dbReference type="SAM" id="Coils"/>
    </source>
</evidence>
<dbReference type="EMBL" id="FR845719">
    <property type="protein sequence ID" value="CCA53898.1"/>
    <property type="molecule type" value="Genomic_DNA"/>
</dbReference>
<dbReference type="RefSeq" id="WP_015031817.1">
    <property type="nucleotide sequence ID" value="NC_018750.1"/>
</dbReference>
<evidence type="ECO:0000256" key="2">
    <source>
        <dbReference type="SAM" id="MobiDB-lite"/>
    </source>
</evidence>
<dbReference type="GeneID" id="51861202"/>
<feature type="compositionally biased region" description="Basic and acidic residues" evidence="2">
    <location>
        <begin position="511"/>
        <end position="542"/>
    </location>
</feature>
<feature type="compositionally biased region" description="Low complexity" evidence="2">
    <location>
        <begin position="949"/>
        <end position="980"/>
    </location>
</feature>
<organism evidence="3 4">
    <name type="scientific">Streptomyces venezuelae (strain ATCC 10712 / CBS 650.69 / DSM 40230 / JCM 4526 / NBRC 13096 / PD 04745)</name>
    <dbReference type="NCBI Taxonomy" id="953739"/>
    <lineage>
        <taxon>Bacteria</taxon>
        <taxon>Bacillati</taxon>
        <taxon>Actinomycetota</taxon>
        <taxon>Actinomycetes</taxon>
        <taxon>Kitasatosporales</taxon>
        <taxon>Streptomycetaceae</taxon>
        <taxon>Streptomyces</taxon>
    </lineage>
</organism>
<dbReference type="STRING" id="953739.SVEN_0611"/>
<feature type="region of interest" description="Disordered" evidence="2">
    <location>
        <begin position="511"/>
        <end position="650"/>
    </location>
</feature>
<dbReference type="Proteomes" id="UP000006854">
    <property type="component" value="Chromosome"/>
</dbReference>
<feature type="compositionally biased region" description="Low complexity" evidence="2">
    <location>
        <begin position="543"/>
        <end position="560"/>
    </location>
</feature>